<reference evidence="4" key="1">
    <citation type="submission" date="2005-10" db="EMBL/GenBank/DDBJ databases">
        <title>Complete sequence of Pelobacter carbinolicus DSM 2380.</title>
        <authorList>
            <person name="Copeland A."/>
            <person name="Lucas S."/>
            <person name="Lapidus A."/>
            <person name="Barry K."/>
            <person name="Detter J.C."/>
            <person name="Glavina T."/>
            <person name="Hammon N."/>
            <person name="Israni S."/>
            <person name="Pitluck S."/>
            <person name="Chertkov O."/>
            <person name="Schmutz J."/>
            <person name="Larimer F."/>
            <person name="Land M."/>
            <person name="Kyrpides N."/>
            <person name="Ivanova N."/>
            <person name="Richardson P."/>
        </authorList>
    </citation>
    <scope>NUCLEOTIDE SEQUENCE [LARGE SCALE GENOMIC DNA]</scope>
    <source>
        <strain evidence="4">DSM 2380 / NBRC 103641 / GraBd1</strain>
    </source>
</reference>
<reference evidence="3 4" key="2">
    <citation type="journal article" date="2012" name="BMC Genomics">
        <title>The genome of Pelobacter carbinolicus reveals surprising metabolic capabilities and physiological features.</title>
        <authorList>
            <person name="Aklujkar M."/>
            <person name="Haveman S.A."/>
            <person name="Didonato R.Jr."/>
            <person name="Chertkov O."/>
            <person name="Han C.S."/>
            <person name="Land M.L."/>
            <person name="Brown P."/>
            <person name="Lovley D.R."/>
        </authorList>
    </citation>
    <scope>NUCLEOTIDE SEQUENCE [LARGE SCALE GENOMIC DNA]</scope>
    <source>
        <strain evidence="4">DSM 2380 / NBRC 103641 / GraBd1</strain>
    </source>
</reference>
<dbReference type="eggNOG" id="COG4384">
    <property type="taxonomic scope" value="Bacteria"/>
</dbReference>
<dbReference type="EMBL" id="CP000142">
    <property type="protein sequence ID" value="ABA89055.2"/>
    <property type="molecule type" value="Genomic_DNA"/>
</dbReference>
<dbReference type="Proteomes" id="UP000002534">
    <property type="component" value="Chromosome"/>
</dbReference>
<organism evidence="3 4">
    <name type="scientific">Syntrophotalea carbinolica (strain DSM 2380 / NBRC 103641 / GraBd1)</name>
    <name type="common">Pelobacter carbinolicus</name>
    <dbReference type="NCBI Taxonomy" id="338963"/>
    <lineage>
        <taxon>Bacteria</taxon>
        <taxon>Pseudomonadati</taxon>
        <taxon>Thermodesulfobacteriota</taxon>
        <taxon>Desulfuromonadia</taxon>
        <taxon>Desulfuromonadales</taxon>
        <taxon>Syntrophotaleaceae</taxon>
        <taxon>Syntrophotalea</taxon>
    </lineage>
</organism>
<dbReference type="InterPro" id="IPR053861">
    <property type="entry name" value="Phage_Mu_Gp45_N"/>
</dbReference>
<dbReference type="PIRSF" id="PIRSF012337">
    <property type="entry name" value="gp45"/>
    <property type="match status" value="1"/>
</dbReference>
<dbReference type="DNASU" id="3724503"/>
<dbReference type="OrthoDB" id="9802994at2"/>
<gene>
    <name evidence="3" type="ordered locus">Pcar_1814</name>
</gene>
<dbReference type="STRING" id="338963.Pcar_1814"/>
<dbReference type="AlphaFoldDB" id="Q3A3K2"/>
<dbReference type="RefSeq" id="WP_011341553.1">
    <property type="nucleotide sequence ID" value="NC_007498.2"/>
</dbReference>
<dbReference type="Pfam" id="PF06890">
    <property type="entry name" value="Phage_Mu_Gp45"/>
    <property type="match status" value="1"/>
</dbReference>
<evidence type="ECO:0000313" key="3">
    <source>
        <dbReference type="EMBL" id="ABA89055.2"/>
    </source>
</evidence>
<proteinExistence type="predicted"/>
<dbReference type="InterPro" id="IPR013046">
    <property type="entry name" value="GpV/Gp45"/>
</dbReference>
<accession>Q3A3K2</accession>
<feature type="compositionally biased region" description="Basic and acidic residues" evidence="1">
    <location>
        <begin position="150"/>
        <end position="159"/>
    </location>
</feature>
<dbReference type="KEGG" id="pca:Pcar_1814"/>
<dbReference type="NCBIfam" id="TIGR01644">
    <property type="entry name" value="phage_P2_V"/>
    <property type="match status" value="1"/>
</dbReference>
<dbReference type="HOGENOM" id="CLU_108409_2_0_7"/>
<name>Q3A3K2_SYNC1</name>
<evidence type="ECO:0000256" key="1">
    <source>
        <dbReference type="SAM" id="MobiDB-lite"/>
    </source>
</evidence>
<evidence type="ECO:0000259" key="2">
    <source>
        <dbReference type="Pfam" id="PF06890"/>
    </source>
</evidence>
<feature type="region of interest" description="Disordered" evidence="1">
    <location>
        <begin position="150"/>
        <end position="172"/>
    </location>
</feature>
<feature type="domain" description="Bacteriophage Mu Gp45 N-terminal" evidence="2">
    <location>
        <begin position="22"/>
        <end position="89"/>
    </location>
</feature>
<dbReference type="SMR" id="Q3A3K2"/>
<protein>
    <submittedName>
        <fullName evidence="3">Phage baseplate assembly protein V, putative</fullName>
    </submittedName>
</protein>
<evidence type="ECO:0000313" key="4">
    <source>
        <dbReference type="Proteomes" id="UP000002534"/>
    </source>
</evidence>
<keyword evidence="4" id="KW-1185">Reference proteome</keyword>
<sequence>MITFVRKMQRSITHRVMLMIGRAVVRAVNDGPKIQELQVSLLTDELRGAIQYFQQFGHCAVPLPGAQAAVVFPGGDRSHGIAVSVDDGRYRPHLDPGESCLYNSEGVVIKLLAGKTVAITGATRVDIDADLHVTGDIYDGVRTMAADRDIYNSHKHPENDSGGPTDTPDQEM</sequence>
<dbReference type="InterPro" id="IPR014462">
    <property type="entry name" value="Phage_Mu_Gp45"/>
</dbReference>